<comment type="similarity">
    <text evidence="1 5">Belongs to the peptidase S41A family.</text>
</comment>
<dbReference type="InterPro" id="IPR041489">
    <property type="entry name" value="PDZ_6"/>
</dbReference>
<gene>
    <name evidence="8" type="ORF">AVDCRST_MAG03-2676</name>
</gene>
<dbReference type="FunFam" id="2.30.42.10:FF:000063">
    <property type="entry name" value="Peptidase, S41 family"/>
    <property type="match status" value="1"/>
</dbReference>
<dbReference type="SMART" id="SM00228">
    <property type="entry name" value="PDZ"/>
    <property type="match status" value="1"/>
</dbReference>
<dbReference type="PANTHER" id="PTHR32060">
    <property type="entry name" value="TAIL-SPECIFIC PROTEASE"/>
    <property type="match status" value="1"/>
</dbReference>
<reference evidence="8" key="1">
    <citation type="submission" date="2020-02" db="EMBL/GenBank/DDBJ databases">
        <authorList>
            <person name="Meier V. D."/>
        </authorList>
    </citation>
    <scope>NUCLEOTIDE SEQUENCE</scope>
    <source>
        <strain evidence="8">AVDCRST_MAG03</strain>
    </source>
</reference>
<dbReference type="SUPFAM" id="SSF52096">
    <property type="entry name" value="ClpP/crotonase"/>
    <property type="match status" value="1"/>
</dbReference>
<dbReference type="SMART" id="SM00245">
    <property type="entry name" value="TSPc"/>
    <property type="match status" value="1"/>
</dbReference>
<dbReference type="GO" id="GO:0008236">
    <property type="term" value="F:serine-type peptidase activity"/>
    <property type="evidence" value="ECO:0007669"/>
    <property type="project" value="UniProtKB-KW"/>
</dbReference>
<sequence>MRLLVFAGILVATAVGAFYAGRSQSPATLGERDQESLDLYAEALDVVRDDYVDQGAIDPEKLTYGAIEGMLDTLGDEGHTRFLTPEEREQNQEGLSGTYVGIGVQLEAREDDVVVTAPIEGSPAEEAGVESGDVVVGVDGESVRDEDISGIVSKVKGPEGTRVELTVLRDGEERVFDLRREEIDSPAVTWARLPGTDVAHVRLSSFSDDAAEELRVAFEEARADGAGRFIFDLRDNPGGRLDQAVEAAGFFLEPGSVAYVRKDASGEREEIEVEGEPGLTDAPLVVLVNNGSASSSEIVSGSLRDNDRATVVGQTTFGTGTVLSEFELDDGSSILLGVAEWLTPDGDFIRETGIEPDVKVSQGEGDEAVSPTDLRETSREEAFEGDAQLRAAFEELPEQ</sequence>
<feature type="region of interest" description="Disordered" evidence="6">
    <location>
        <begin position="354"/>
        <end position="382"/>
    </location>
</feature>
<dbReference type="InterPro" id="IPR005151">
    <property type="entry name" value="Tail-specific_protease"/>
</dbReference>
<evidence type="ECO:0000256" key="3">
    <source>
        <dbReference type="ARBA" id="ARBA00022801"/>
    </source>
</evidence>
<name>A0A6J4PQZ0_9ACTN</name>
<protein>
    <submittedName>
        <fullName evidence="8">Probable carboxy-terminal processing proteinase ctpA</fullName>
    </submittedName>
</protein>
<evidence type="ECO:0000256" key="6">
    <source>
        <dbReference type="SAM" id="MobiDB-lite"/>
    </source>
</evidence>
<proteinExistence type="inferred from homology"/>
<dbReference type="GO" id="GO:0007165">
    <property type="term" value="P:signal transduction"/>
    <property type="evidence" value="ECO:0007669"/>
    <property type="project" value="TreeGrafter"/>
</dbReference>
<dbReference type="GO" id="GO:0004175">
    <property type="term" value="F:endopeptidase activity"/>
    <property type="evidence" value="ECO:0007669"/>
    <property type="project" value="TreeGrafter"/>
</dbReference>
<dbReference type="GO" id="GO:0030288">
    <property type="term" value="C:outer membrane-bounded periplasmic space"/>
    <property type="evidence" value="ECO:0007669"/>
    <property type="project" value="TreeGrafter"/>
</dbReference>
<feature type="compositionally biased region" description="Basic and acidic residues" evidence="6">
    <location>
        <begin position="373"/>
        <end position="382"/>
    </location>
</feature>
<organism evidence="8">
    <name type="scientific">uncultured Rubrobacteraceae bacterium</name>
    <dbReference type="NCBI Taxonomy" id="349277"/>
    <lineage>
        <taxon>Bacteria</taxon>
        <taxon>Bacillati</taxon>
        <taxon>Actinomycetota</taxon>
        <taxon>Rubrobacteria</taxon>
        <taxon>Rubrobacterales</taxon>
        <taxon>Rubrobacteraceae</taxon>
        <taxon>environmental samples</taxon>
    </lineage>
</organism>
<accession>A0A6J4PQZ0</accession>
<dbReference type="InterPro" id="IPR001478">
    <property type="entry name" value="PDZ"/>
</dbReference>
<evidence type="ECO:0000256" key="4">
    <source>
        <dbReference type="ARBA" id="ARBA00022825"/>
    </source>
</evidence>
<feature type="domain" description="PDZ" evidence="7">
    <location>
        <begin position="96"/>
        <end position="156"/>
    </location>
</feature>
<evidence type="ECO:0000256" key="2">
    <source>
        <dbReference type="ARBA" id="ARBA00022670"/>
    </source>
</evidence>
<dbReference type="Pfam" id="PF03572">
    <property type="entry name" value="Peptidase_S41"/>
    <property type="match status" value="1"/>
</dbReference>
<dbReference type="CDD" id="cd07560">
    <property type="entry name" value="Peptidase_S41_CPP"/>
    <property type="match status" value="1"/>
</dbReference>
<keyword evidence="2 5" id="KW-0645">Protease</keyword>
<dbReference type="Pfam" id="PF17820">
    <property type="entry name" value="PDZ_6"/>
    <property type="match status" value="1"/>
</dbReference>
<dbReference type="NCBIfam" id="TIGR00225">
    <property type="entry name" value="prc"/>
    <property type="match status" value="1"/>
</dbReference>
<evidence type="ECO:0000259" key="7">
    <source>
        <dbReference type="PROSITE" id="PS50106"/>
    </source>
</evidence>
<dbReference type="Gene3D" id="2.30.42.10">
    <property type="match status" value="1"/>
</dbReference>
<dbReference type="InterPro" id="IPR036034">
    <property type="entry name" value="PDZ_sf"/>
</dbReference>
<evidence type="ECO:0000256" key="1">
    <source>
        <dbReference type="ARBA" id="ARBA00009179"/>
    </source>
</evidence>
<dbReference type="InterPro" id="IPR004447">
    <property type="entry name" value="Peptidase_S41A"/>
</dbReference>
<dbReference type="Gene3D" id="3.90.226.10">
    <property type="entry name" value="2-enoyl-CoA Hydratase, Chain A, domain 1"/>
    <property type="match status" value="1"/>
</dbReference>
<dbReference type="Gene3D" id="3.30.750.44">
    <property type="match status" value="1"/>
</dbReference>
<dbReference type="AlphaFoldDB" id="A0A6J4PQZ0"/>
<dbReference type="SUPFAM" id="SSF50156">
    <property type="entry name" value="PDZ domain-like"/>
    <property type="match status" value="1"/>
</dbReference>
<dbReference type="PANTHER" id="PTHR32060:SF30">
    <property type="entry name" value="CARBOXY-TERMINAL PROCESSING PROTEASE CTPA"/>
    <property type="match status" value="1"/>
</dbReference>
<dbReference type="EMBL" id="CADCUT010000160">
    <property type="protein sequence ID" value="CAA9422955.1"/>
    <property type="molecule type" value="Genomic_DNA"/>
</dbReference>
<dbReference type="PROSITE" id="PS50106">
    <property type="entry name" value="PDZ"/>
    <property type="match status" value="1"/>
</dbReference>
<evidence type="ECO:0000256" key="5">
    <source>
        <dbReference type="RuleBase" id="RU004404"/>
    </source>
</evidence>
<dbReference type="InterPro" id="IPR029045">
    <property type="entry name" value="ClpP/crotonase-like_dom_sf"/>
</dbReference>
<evidence type="ECO:0000313" key="8">
    <source>
        <dbReference type="EMBL" id="CAA9422955.1"/>
    </source>
</evidence>
<keyword evidence="3 5" id="KW-0378">Hydrolase</keyword>
<dbReference type="GO" id="GO:0006508">
    <property type="term" value="P:proteolysis"/>
    <property type="evidence" value="ECO:0007669"/>
    <property type="project" value="UniProtKB-KW"/>
</dbReference>
<dbReference type="CDD" id="cd06782">
    <property type="entry name" value="cpPDZ_CPP-like"/>
    <property type="match status" value="1"/>
</dbReference>
<keyword evidence="4 5" id="KW-0720">Serine protease</keyword>